<dbReference type="Pfam" id="PF00015">
    <property type="entry name" value="MCPsignal"/>
    <property type="match status" value="1"/>
</dbReference>
<evidence type="ECO:0000256" key="1">
    <source>
        <dbReference type="ARBA" id="ARBA00004370"/>
    </source>
</evidence>
<evidence type="ECO:0000256" key="5">
    <source>
        <dbReference type="SAM" id="Phobius"/>
    </source>
</evidence>
<dbReference type="Proteomes" id="UP000014909">
    <property type="component" value="Chromosome"/>
</dbReference>
<dbReference type="HOGENOM" id="CLU_043262_1_0_6"/>
<comment type="subcellular location">
    <subcellularLocation>
        <location evidence="1">Membrane</location>
    </subcellularLocation>
</comment>
<accession>S5AD77</accession>
<evidence type="ECO:0000256" key="3">
    <source>
        <dbReference type="PROSITE-ProRule" id="PRU00284"/>
    </source>
</evidence>
<dbReference type="Gene3D" id="1.10.287.950">
    <property type="entry name" value="Methyl-accepting chemotaxis protein"/>
    <property type="match status" value="1"/>
</dbReference>
<dbReference type="PROSITE" id="PS50111">
    <property type="entry name" value="CHEMOTAXIS_TRANSDUC_2"/>
    <property type="match status" value="1"/>
</dbReference>
<keyword evidence="5" id="KW-1133">Transmembrane helix</keyword>
<dbReference type="PANTHER" id="PTHR32089">
    <property type="entry name" value="METHYL-ACCEPTING CHEMOTAXIS PROTEIN MCPB"/>
    <property type="match status" value="1"/>
</dbReference>
<evidence type="ECO:0000256" key="4">
    <source>
        <dbReference type="SAM" id="MobiDB-lite"/>
    </source>
</evidence>
<gene>
    <name evidence="7" type="ORF">I633_01745</name>
</gene>
<dbReference type="EMBL" id="CP004846">
    <property type="protein sequence ID" value="AGP76686.1"/>
    <property type="molecule type" value="Genomic_DNA"/>
</dbReference>
<dbReference type="SUPFAM" id="SSF58104">
    <property type="entry name" value="Methyl-accepting chemotaxis protein (MCP) signaling domain"/>
    <property type="match status" value="1"/>
</dbReference>
<evidence type="ECO:0000313" key="7">
    <source>
        <dbReference type="EMBL" id="AGP76686.1"/>
    </source>
</evidence>
<evidence type="ECO:0000256" key="2">
    <source>
        <dbReference type="ARBA" id="ARBA00023224"/>
    </source>
</evidence>
<evidence type="ECO:0000259" key="6">
    <source>
        <dbReference type="PROSITE" id="PS50111"/>
    </source>
</evidence>
<dbReference type="GO" id="GO:0006935">
    <property type="term" value="P:chemotaxis"/>
    <property type="evidence" value="ECO:0007669"/>
    <property type="project" value="UniProtKB-ARBA"/>
</dbReference>
<dbReference type="PANTHER" id="PTHR32089:SF41">
    <property type="entry name" value="METHYL-ACCEPTING CHEMOTAXIS PROTEIN"/>
    <property type="match status" value="1"/>
</dbReference>
<name>S5AD77_9ALTE</name>
<feature type="transmembrane region" description="Helical" evidence="5">
    <location>
        <begin position="12"/>
        <end position="31"/>
    </location>
</feature>
<organism evidence="7 8">
    <name type="scientific">Alteromonas mediterranea 615</name>
    <dbReference type="NCBI Taxonomy" id="1300253"/>
    <lineage>
        <taxon>Bacteria</taxon>
        <taxon>Pseudomonadati</taxon>
        <taxon>Pseudomonadota</taxon>
        <taxon>Gammaproteobacteria</taxon>
        <taxon>Alteromonadales</taxon>
        <taxon>Alteromonadaceae</taxon>
        <taxon>Alteromonas/Salinimonas group</taxon>
        <taxon>Alteromonas</taxon>
    </lineage>
</organism>
<dbReference type="PATRIC" id="fig|1300253.3.peg.348"/>
<feature type="domain" description="Methyl-accepting transducer" evidence="6">
    <location>
        <begin position="161"/>
        <end position="341"/>
    </location>
</feature>
<dbReference type="BioCyc" id="AMAC1300253:G12YX-257-MONOMER"/>
<dbReference type="KEGG" id="amh:I633_01745"/>
<feature type="region of interest" description="Disordered" evidence="4">
    <location>
        <begin position="386"/>
        <end position="407"/>
    </location>
</feature>
<dbReference type="GO" id="GO:0007165">
    <property type="term" value="P:signal transduction"/>
    <property type="evidence" value="ECO:0007669"/>
    <property type="project" value="UniProtKB-KW"/>
</dbReference>
<dbReference type="SMART" id="SM00283">
    <property type="entry name" value="MA"/>
    <property type="match status" value="1"/>
</dbReference>
<dbReference type="AlphaFoldDB" id="S5AD77"/>
<dbReference type="InterPro" id="IPR004089">
    <property type="entry name" value="MCPsignal_dom"/>
</dbReference>
<protein>
    <submittedName>
        <fullName evidence="7">Methyl-accepting chemotaxis protein</fullName>
    </submittedName>
</protein>
<evidence type="ECO:0000313" key="8">
    <source>
        <dbReference type="Proteomes" id="UP000014909"/>
    </source>
</evidence>
<dbReference type="GO" id="GO:0016020">
    <property type="term" value="C:membrane"/>
    <property type="evidence" value="ECO:0007669"/>
    <property type="project" value="UniProtKB-SubCell"/>
</dbReference>
<proteinExistence type="predicted"/>
<keyword evidence="2 3" id="KW-0807">Transducer</keyword>
<keyword evidence="5" id="KW-0812">Transmembrane</keyword>
<sequence length="407" mass="43375">MVAIAANYLDNILTSKSTAFVVAFLMMLASWGLSFNAYAHVALAMSSVCVLFLLLVIVKVTSEAATSSLTCESERSITSEASQITLEPNDDTAEALVDTVADVGDILAVTSSNIADIYATQSDAVATLSDAFISLQTLLGQQEASINNLLKDDDNSDCAYADKMRSFASETDATLTQFITSTGEMTESTRALESQVQTIQQAMPTVVEALGGIDDISSQTNLLALNAAIEAARAGEAGRGFAVVADEVRALSTRSTQFSDVIKTQIENIKSLIDKLTETAEVVASQDISHVVKAKDAISQQLKGIIRKAEADIHGASELEAIRRQLADATGSAIRGMQFGDINGQNLTYTREIIDFVVAQLSQLSPESAHHVKENLANYQMSLTEKGQADHNPVSATSMDAGDIELF</sequence>
<keyword evidence="5" id="KW-0472">Membrane</keyword>
<reference evidence="7 8" key="1">
    <citation type="journal article" date="2013" name="Genome Biol. Evol.">
        <title>Genomic Diversity of "Deep Ecotype" Alteromonas macleodii Isolates: Evidence for Pan-Mediterranean Clonal Frames.</title>
        <authorList>
            <person name="Lopez-Perez M."/>
            <person name="Gonzaga A."/>
            <person name="Rodriguez-Valera F."/>
        </authorList>
    </citation>
    <scope>NUCLEOTIDE SEQUENCE [LARGE SCALE GENOMIC DNA]</scope>
    <source>
        <strain evidence="8">'English Channel 615'</strain>
    </source>
</reference>